<sequence>MDTKSREREIETALRASPQGKPRESCRSREAIRLRHTHRSLRRAMRASPRRGDLYDWCPFCVLAMDNTVGKQTRTVEQQQQEPREGGRALGGESPPT</sequence>
<feature type="region of interest" description="Disordered" evidence="1">
    <location>
        <begin position="72"/>
        <end position="97"/>
    </location>
</feature>
<proteinExistence type="predicted"/>
<evidence type="ECO:0000313" key="3">
    <source>
        <dbReference type="WBParaSite" id="L893_g10810.t1"/>
    </source>
</evidence>
<feature type="region of interest" description="Disordered" evidence="1">
    <location>
        <begin position="1"/>
        <end position="31"/>
    </location>
</feature>
<dbReference type="Proteomes" id="UP000095287">
    <property type="component" value="Unplaced"/>
</dbReference>
<evidence type="ECO:0000313" key="2">
    <source>
        <dbReference type="Proteomes" id="UP000095287"/>
    </source>
</evidence>
<reference evidence="3" key="1">
    <citation type="submission" date="2016-11" db="UniProtKB">
        <authorList>
            <consortium name="WormBaseParasite"/>
        </authorList>
    </citation>
    <scope>IDENTIFICATION</scope>
</reference>
<name>A0A1I7XZ77_9BILA</name>
<dbReference type="WBParaSite" id="L893_g10810.t1">
    <property type="protein sequence ID" value="L893_g10810.t1"/>
    <property type="gene ID" value="L893_g10810"/>
</dbReference>
<keyword evidence="2" id="KW-1185">Reference proteome</keyword>
<protein>
    <submittedName>
        <fullName evidence="3">Uncharacterized protein</fullName>
    </submittedName>
</protein>
<feature type="compositionally biased region" description="Basic and acidic residues" evidence="1">
    <location>
        <begin position="21"/>
        <end position="31"/>
    </location>
</feature>
<organism evidence="2 3">
    <name type="scientific">Steinernema glaseri</name>
    <dbReference type="NCBI Taxonomy" id="37863"/>
    <lineage>
        <taxon>Eukaryota</taxon>
        <taxon>Metazoa</taxon>
        <taxon>Ecdysozoa</taxon>
        <taxon>Nematoda</taxon>
        <taxon>Chromadorea</taxon>
        <taxon>Rhabditida</taxon>
        <taxon>Tylenchina</taxon>
        <taxon>Panagrolaimomorpha</taxon>
        <taxon>Strongyloidoidea</taxon>
        <taxon>Steinernematidae</taxon>
        <taxon>Steinernema</taxon>
    </lineage>
</organism>
<dbReference type="AlphaFoldDB" id="A0A1I7XZ77"/>
<evidence type="ECO:0000256" key="1">
    <source>
        <dbReference type="SAM" id="MobiDB-lite"/>
    </source>
</evidence>
<feature type="compositionally biased region" description="Basic and acidic residues" evidence="1">
    <location>
        <begin position="1"/>
        <end position="12"/>
    </location>
</feature>
<accession>A0A1I7XZ77</accession>